<dbReference type="GO" id="GO:0006567">
    <property type="term" value="P:L-threonine catabolic process"/>
    <property type="evidence" value="ECO:0007669"/>
    <property type="project" value="TreeGrafter"/>
</dbReference>
<gene>
    <name evidence="5" type="ORF">DWQ67_07800</name>
</gene>
<dbReference type="GO" id="GO:0009097">
    <property type="term" value="P:isoleucine biosynthetic process"/>
    <property type="evidence" value="ECO:0007669"/>
    <property type="project" value="TreeGrafter"/>
</dbReference>
<dbReference type="SUPFAM" id="SSF53686">
    <property type="entry name" value="Tryptophan synthase beta subunit-like PLP-dependent enzymes"/>
    <property type="match status" value="1"/>
</dbReference>
<protein>
    <submittedName>
        <fullName evidence="5">Pyridoxal-phosphate dependent enzyme</fullName>
    </submittedName>
</protein>
<dbReference type="InterPro" id="IPR050147">
    <property type="entry name" value="Ser/Thr_Dehydratase"/>
</dbReference>
<dbReference type="Gene3D" id="3.40.50.1100">
    <property type="match status" value="2"/>
</dbReference>
<dbReference type="InterPro" id="IPR036052">
    <property type="entry name" value="TrpB-like_PALP_sf"/>
</dbReference>
<evidence type="ECO:0000259" key="4">
    <source>
        <dbReference type="Pfam" id="PF00291"/>
    </source>
</evidence>
<dbReference type="GO" id="GO:0003941">
    <property type="term" value="F:L-serine ammonia-lyase activity"/>
    <property type="evidence" value="ECO:0007669"/>
    <property type="project" value="TreeGrafter"/>
</dbReference>
<dbReference type="GO" id="GO:0006565">
    <property type="term" value="P:L-serine catabolic process"/>
    <property type="evidence" value="ECO:0007669"/>
    <property type="project" value="TreeGrafter"/>
</dbReference>
<dbReference type="NCBIfam" id="NF006094">
    <property type="entry name" value="PRK08246.1"/>
    <property type="match status" value="1"/>
</dbReference>
<organism evidence="5 6">
    <name type="scientific">Galactobacter caseinivorans</name>
    <dbReference type="NCBI Taxonomy" id="2676123"/>
    <lineage>
        <taxon>Bacteria</taxon>
        <taxon>Bacillati</taxon>
        <taxon>Actinomycetota</taxon>
        <taxon>Actinomycetes</taxon>
        <taxon>Micrococcales</taxon>
        <taxon>Micrococcaceae</taxon>
        <taxon>Galactobacter</taxon>
    </lineage>
</organism>
<dbReference type="GO" id="GO:0004794">
    <property type="term" value="F:threonine deaminase activity"/>
    <property type="evidence" value="ECO:0007669"/>
    <property type="project" value="TreeGrafter"/>
</dbReference>
<dbReference type="PANTHER" id="PTHR48078">
    <property type="entry name" value="THREONINE DEHYDRATASE, MITOCHONDRIAL-RELATED"/>
    <property type="match status" value="1"/>
</dbReference>
<dbReference type="AlphaFoldDB" id="A0A496PIQ6"/>
<dbReference type="Proteomes" id="UP000273119">
    <property type="component" value="Unassembled WGS sequence"/>
</dbReference>
<keyword evidence="2" id="KW-0663">Pyridoxal phosphate</keyword>
<reference evidence="5 6" key="1">
    <citation type="submission" date="2018-07" db="EMBL/GenBank/DDBJ databases">
        <title>Arthrobacter sp. nov., isolated from raw cow's milk with high bacterial count.</title>
        <authorList>
            <person name="Hahne J."/>
            <person name="Isele D."/>
            <person name="Lipski A."/>
        </authorList>
    </citation>
    <scope>NUCLEOTIDE SEQUENCE [LARGE SCALE GENOMIC DNA]</scope>
    <source>
        <strain evidence="5 6">JZ R-183</strain>
    </source>
</reference>
<feature type="domain" description="Tryptophan synthase beta chain-like PALP" evidence="4">
    <location>
        <begin position="15"/>
        <end position="303"/>
    </location>
</feature>
<name>A0A496PIQ6_9MICC</name>
<dbReference type="PANTHER" id="PTHR48078:SF6">
    <property type="entry name" value="L-THREONINE DEHYDRATASE CATABOLIC TDCB"/>
    <property type="match status" value="1"/>
</dbReference>
<evidence type="ECO:0000313" key="5">
    <source>
        <dbReference type="EMBL" id="RKW70386.1"/>
    </source>
</evidence>
<dbReference type="Pfam" id="PF00291">
    <property type="entry name" value="PALP"/>
    <property type="match status" value="1"/>
</dbReference>
<accession>A0A496PIQ6</accession>
<dbReference type="RefSeq" id="WP_121485039.1">
    <property type="nucleotide sequence ID" value="NZ_QQXL01000004.1"/>
</dbReference>
<proteinExistence type="predicted"/>
<comment type="caution">
    <text evidence="5">The sequence shown here is derived from an EMBL/GenBank/DDBJ whole genome shotgun (WGS) entry which is preliminary data.</text>
</comment>
<dbReference type="EMBL" id="QQXL01000004">
    <property type="protein sequence ID" value="RKW70386.1"/>
    <property type="molecule type" value="Genomic_DNA"/>
</dbReference>
<sequence>MITLDDVRAAHALISPSVRVTPLSRWSPRVLLKHEYMQLSGTFKARGAYARQLAALASGELDPRVGVVVASGGNAGLAHALVARELGHPAEVFVPGAASEVKVKRLRAAGATVHQVGRIYDDAFAASQERVAQTGAIFCHAYDQPDILAGAGSVALELQEQAPDVDTVMVSVGGGGLLGGLLAGLRPGIKVVAVETQGCPTLHSALAAGELVDVEVGGVAADSLGATRLGALGWELAKAASGTVEARLRSVLVSDDAVLAAQAALWDEQRVITEPAAATALAALTSGAYIPAASETVAVILCGANTSPGLVA</sequence>
<comment type="cofactor">
    <cofactor evidence="1">
        <name>pyridoxal 5'-phosphate</name>
        <dbReference type="ChEBI" id="CHEBI:597326"/>
    </cofactor>
</comment>
<evidence type="ECO:0000256" key="2">
    <source>
        <dbReference type="ARBA" id="ARBA00022898"/>
    </source>
</evidence>
<evidence type="ECO:0000256" key="3">
    <source>
        <dbReference type="ARBA" id="ARBA00023239"/>
    </source>
</evidence>
<keyword evidence="6" id="KW-1185">Reference proteome</keyword>
<keyword evidence="3" id="KW-0456">Lyase</keyword>
<evidence type="ECO:0000313" key="6">
    <source>
        <dbReference type="Proteomes" id="UP000273119"/>
    </source>
</evidence>
<dbReference type="InterPro" id="IPR001926">
    <property type="entry name" value="TrpB-like_PALP"/>
</dbReference>
<evidence type="ECO:0000256" key="1">
    <source>
        <dbReference type="ARBA" id="ARBA00001933"/>
    </source>
</evidence>